<keyword evidence="2" id="KW-0175">Coiled coil</keyword>
<dbReference type="PANTHER" id="PTHR32054:SF36">
    <property type="entry name" value="WEB FAMILY PROTEIN"/>
    <property type="match status" value="1"/>
</dbReference>
<dbReference type="Pfam" id="PF05701">
    <property type="entry name" value="WEMBL"/>
    <property type="match status" value="2"/>
</dbReference>
<dbReference type="OMA" id="FGGRGYW"/>
<evidence type="ECO:0000313" key="4">
    <source>
        <dbReference type="Proteomes" id="UP000241394"/>
    </source>
</evidence>
<dbReference type="FunCoup" id="A0A2R6PLN3">
    <property type="interactions" value="309"/>
</dbReference>
<comment type="similarity">
    <text evidence="1">Belongs to the WEB family.</text>
</comment>
<dbReference type="EMBL" id="NKQK01000024">
    <property type="protein sequence ID" value="PSR93248.1"/>
    <property type="molecule type" value="Genomic_DNA"/>
</dbReference>
<dbReference type="InParanoid" id="A0A2R6PLN3"/>
<protein>
    <submittedName>
        <fullName evidence="3">WEB family protein</fullName>
    </submittedName>
</protein>
<dbReference type="GO" id="GO:0009903">
    <property type="term" value="P:chloroplast avoidance movement"/>
    <property type="evidence" value="ECO:0007669"/>
    <property type="project" value="TreeGrafter"/>
</dbReference>
<dbReference type="STRING" id="1590841.A0A2R6PLN3"/>
<proteinExistence type="inferred from homology"/>
<name>A0A2R6PLN3_ACTCC</name>
<dbReference type="GO" id="GO:0009904">
    <property type="term" value="P:chloroplast accumulation movement"/>
    <property type="evidence" value="ECO:0007669"/>
    <property type="project" value="TreeGrafter"/>
</dbReference>
<reference evidence="4" key="2">
    <citation type="journal article" date="2018" name="BMC Genomics">
        <title>A manually annotated Actinidia chinensis var. chinensis (kiwifruit) genome highlights the challenges associated with draft genomes and gene prediction in plants.</title>
        <authorList>
            <person name="Pilkington S.M."/>
            <person name="Crowhurst R."/>
            <person name="Hilario E."/>
            <person name="Nardozza S."/>
            <person name="Fraser L."/>
            <person name="Peng Y."/>
            <person name="Gunaseelan K."/>
            <person name="Simpson R."/>
            <person name="Tahir J."/>
            <person name="Deroles S.C."/>
            <person name="Templeton K."/>
            <person name="Luo Z."/>
            <person name="Davy M."/>
            <person name="Cheng C."/>
            <person name="McNeilage M."/>
            <person name="Scaglione D."/>
            <person name="Liu Y."/>
            <person name="Zhang Q."/>
            <person name="Datson P."/>
            <person name="De Silva N."/>
            <person name="Gardiner S.E."/>
            <person name="Bassett H."/>
            <person name="Chagne D."/>
            <person name="McCallum J."/>
            <person name="Dzierzon H."/>
            <person name="Deng C."/>
            <person name="Wang Y.Y."/>
            <person name="Barron L."/>
            <person name="Manako K."/>
            <person name="Bowen J."/>
            <person name="Foster T.M."/>
            <person name="Erridge Z.A."/>
            <person name="Tiffin H."/>
            <person name="Waite C.N."/>
            <person name="Davies K.M."/>
            <person name="Grierson E.P."/>
            <person name="Laing W.A."/>
            <person name="Kirk R."/>
            <person name="Chen X."/>
            <person name="Wood M."/>
            <person name="Montefiori M."/>
            <person name="Brummell D.A."/>
            <person name="Schwinn K.E."/>
            <person name="Catanach A."/>
            <person name="Fullerton C."/>
            <person name="Li D."/>
            <person name="Meiyalaghan S."/>
            <person name="Nieuwenhuizen N."/>
            <person name="Read N."/>
            <person name="Prakash R."/>
            <person name="Hunter D."/>
            <person name="Zhang H."/>
            <person name="McKenzie M."/>
            <person name="Knabel M."/>
            <person name="Harris A."/>
            <person name="Allan A.C."/>
            <person name="Gleave A."/>
            <person name="Chen A."/>
            <person name="Janssen B.J."/>
            <person name="Plunkett B."/>
            <person name="Ampomah-Dwamena C."/>
            <person name="Voogd C."/>
            <person name="Leif D."/>
            <person name="Lafferty D."/>
            <person name="Souleyre E.J.F."/>
            <person name="Varkonyi-Gasic E."/>
            <person name="Gambi F."/>
            <person name="Hanley J."/>
            <person name="Yao J.L."/>
            <person name="Cheung J."/>
            <person name="David K.M."/>
            <person name="Warren B."/>
            <person name="Marsh K."/>
            <person name="Snowden K.C."/>
            <person name="Lin-Wang K."/>
            <person name="Brian L."/>
            <person name="Martinez-Sanchez M."/>
            <person name="Wang M."/>
            <person name="Ileperuma N."/>
            <person name="Macnee N."/>
            <person name="Campin R."/>
            <person name="McAtee P."/>
            <person name="Drummond R.S.M."/>
            <person name="Espley R.V."/>
            <person name="Ireland H.S."/>
            <person name="Wu R."/>
            <person name="Atkinson R.G."/>
            <person name="Karunairetnam S."/>
            <person name="Bulley S."/>
            <person name="Chunkath S."/>
            <person name="Hanley Z."/>
            <person name="Storey R."/>
            <person name="Thrimawithana A.H."/>
            <person name="Thomson S."/>
            <person name="David C."/>
            <person name="Testolin R."/>
            <person name="Huang H."/>
            <person name="Hellens R.P."/>
            <person name="Schaffer R.J."/>
        </authorList>
    </citation>
    <scope>NUCLEOTIDE SEQUENCE [LARGE SCALE GENOMIC DNA]</scope>
    <source>
        <strain evidence="4">cv. Red5</strain>
    </source>
</reference>
<dbReference type="AlphaFoldDB" id="A0A2R6PLN3"/>
<evidence type="ECO:0000313" key="3">
    <source>
        <dbReference type="EMBL" id="PSR93248.1"/>
    </source>
</evidence>
<evidence type="ECO:0000256" key="2">
    <source>
        <dbReference type="ARBA" id="ARBA00023054"/>
    </source>
</evidence>
<dbReference type="InterPro" id="IPR008545">
    <property type="entry name" value="Web"/>
</dbReference>
<dbReference type="Gramene" id="PSR93248">
    <property type="protein sequence ID" value="PSR93248"/>
    <property type="gene ID" value="CEY00_Acc27858"/>
</dbReference>
<gene>
    <name evidence="3" type="ORF">CEY00_Acc27858</name>
</gene>
<keyword evidence="4" id="KW-1185">Reference proteome</keyword>
<reference evidence="3 4" key="1">
    <citation type="submission" date="2017-07" db="EMBL/GenBank/DDBJ databases">
        <title>An improved, manually edited Actinidia chinensis var. chinensis (kiwifruit) genome highlights the challenges associated with draft genomes and gene prediction in plants.</title>
        <authorList>
            <person name="Pilkington S."/>
            <person name="Crowhurst R."/>
            <person name="Hilario E."/>
            <person name="Nardozza S."/>
            <person name="Fraser L."/>
            <person name="Peng Y."/>
            <person name="Gunaseelan K."/>
            <person name="Simpson R."/>
            <person name="Tahir J."/>
            <person name="Deroles S."/>
            <person name="Templeton K."/>
            <person name="Luo Z."/>
            <person name="Davy M."/>
            <person name="Cheng C."/>
            <person name="Mcneilage M."/>
            <person name="Scaglione D."/>
            <person name="Liu Y."/>
            <person name="Zhang Q."/>
            <person name="Datson P."/>
            <person name="De Silva N."/>
            <person name="Gardiner S."/>
            <person name="Bassett H."/>
            <person name="Chagne D."/>
            <person name="Mccallum J."/>
            <person name="Dzierzon H."/>
            <person name="Deng C."/>
            <person name="Wang Y.-Y."/>
            <person name="Barron N."/>
            <person name="Manako K."/>
            <person name="Bowen J."/>
            <person name="Foster T."/>
            <person name="Erridge Z."/>
            <person name="Tiffin H."/>
            <person name="Waite C."/>
            <person name="Davies K."/>
            <person name="Grierson E."/>
            <person name="Laing W."/>
            <person name="Kirk R."/>
            <person name="Chen X."/>
            <person name="Wood M."/>
            <person name="Montefiori M."/>
            <person name="Brummell D."/>
            <person name="Schwinn K."/>
            <person name="Catanach A."/>
            <person name="Fullerton C."/>
            <person name="Li D."/>
            <person name="Meiyalaghan S."/>
            <person name="Nieuwenhuizen N."/>
            <person name="Read N."/>
            <person name="Prakash R."/>
            <person name="Hunter D."/>
            <person name="Zhang H."/>
            <person name="Mckenzie M."/>
            <person name="Knabel M."/>
            <person name="Harris A."/>
            <person name="Allan A."/>
            <person name="Chen A."/>
            <person name="Janssen B."/>
            <person name="Plunkett B."/>
            <person name="Dwamena C."/>
            <person name="Voogd C."/>
            <person name="Leif D."/>
            <person name="Lafferty D."/>
            <person name="Souleyre E."/>
            <person name="Varkonyi-Gasic E."/>
            <person name="Gambi F."/>
            <person name="Hanley J."/>
            <person name="Yao J.-L."/>
            <person name="Cheung J."/>
            <person name="David K."/>
            <person name="Warren B."/>
            <person name="Marsh K."/>
            <person name="Snowden K."/>
            <person name="Lin-Wang K."/>
            <person name="Brian L."/>
            <person name="Martinez-Sanchez M."/>
            <person name="Wang M."/>
            <person name="Ileperuma N."/>
            <person name="Macnee N."/>
            <person name="Campin R."/>
            <person name="Mcatee P."/>
            <person name="Drummond R."/>
            <person name="Espley R."/>
            <person name="Ireland H."/>
            <person name="Wu R."/>
            <person name="Atkinson R."/>
            <person name="Karunairetnam S."/>
            <person name="Bulley S."/>
            <person name="Chunkath S."/>
            <person name="Hanley Z."/>
            <person name="Storey R."/>
            <person name="Thrimawithana A."/>
            <person name="Thomson S."/>
            <person name="David C."/>
            <person name="Testolin R."/>
        </authorList>
    </citation>
    <scope>NUCLEOTIDE SEQUENCE [LARGE SCALE GENOMIC DNA]</scope>
    <source>
        <strain evidence="4">cv. Red5</strain>
        <tissue evidence="3">Young leaf</tissue>
    </source>
</reference>
<dbReference type="GO" id="GO:0005829">
    <property type="term" value="C:cytosol"/>
    <property type="evidence" value="ECO:0007669"/>
    <property type="project" value="TreeGrafter"/>
</dbReference>
<organism evidence="3 4">
    <name type="scientific">Actinidia chinensis var. chinensis</name>
    <name type="common">Chinese soft-hair kiwi</name>
    <dbReference type="NCBI Taxonomy" id="1590841"/>
    <lineage>
        <taxon>Eukaryota</taxon>
        <taxon>Viridiplantae</taxon>
        <taxon>Streptophyta</taxon>
        <taxon>Embryophyta</taxon>
        <taxon>Tracheophyta</taxon>
        <taxon>Spermatophyta</taxon>
        <taxon>Magnoliopsida</taxon>
        <taxon>eudicotyledons</taxon>
        <taxon>Gunneridae</taxon>
        <taxon>Pentapetalae</taxon>
        <taxon>asterids</taxon>
        <taxon>Ericales</taxon>
        <taxon>Actinidiaceae</taxon>
        <taxon>Actinidia</taxon>
    </lineage>
</organism>
<accession>A0A2R6PLN3</accession>
<sequence length="509" mass="57617">MADTPVPEIGSETKKIVNPRAEIDTSPPFGSVKEAVTHFGGSGSWIPHHLLRLTAHHGMEEYDLDKVEEQAVELEKDLLVKERETLGVLKELEATKRFVEGLKLKLVKEVSECMATPELSSFDRLSLCPAPSPGLILMELNQAQMNLSKSTNNLATIQASVKSLNNKMRKEKTPREKPPEKQIPNQRVLSVEDKNKGYFGNSPNMSRQIQQLNFEGEQFKKIAAAAKYEVMKAMSEIEQTKMSINMVEMRLVAARKMEDAARAVEAVAFAEMKAQKPEGVTLSFEEYSFLAEKAQEAEELSRKRACDMICHVDESNISEVAIIKKPEETTIKEFRHGKKSQEEAYGKVEAAERRKFVCEEACFGGRMERDEMRQSGHNPATFKFKNSYPFYGHRDSQLLDVNESNTIEDKQVPVLRSTISIGDILSRKLILQDDFVVGNHVEGRTERQQVSLSQMLREQSGLIFESKKAVKDGTVHKQYFSQRKKFGFIDISLPLTKQSKKKSQALNLR</sequence>
<dbReference type="Proteomes" id="UP000241394">
    <property type="component" value="Chromosome LG24"/>
</dbReference>
<evidence type="ECO:0000256" key="1">
    <source>
        <dbReference type="ARBA" id="ARBA00005485"/>
    </source>
</evidence>
<comment type="caution">
    <text evidence="3">The sequence shown here is derived from an EMBL/GenBank/DDBJ whole genome shotgun (WGS) entry which is preliminary data.</text>
</comment>
<dbReference type="OrthoDB" id="649232at2759"/>
<dbReference type="PANTHER" id="PTHR32054">
    <property type="entry name" value="HEAVY CHAIN, PUTATIVE, EXPRESSED-RELATED-RELATED"/>
    <property type="match status" value="1"/>
</dbReference>